<evidence type="ECO:0000313" key="2">
    <source>
        <dbReference type="Proteomes" id="UP000019586"/>
    </source>
</evidence>
<organism evidence="1 2">
    <name type="scientific">Klebsiella pneumoniae 30684/NJST258_2</name>
    <dbReference type="NCBI Taxonomy" id="1420013"/>
    <lineage>
        <taxon>Bacteria</taxon>
        <taxon>Pseudomonadati</taxon>
        <taxon>Pseudomonadota</taxon>
        <taxon>Gammaproteobacteria</taxon>
        <taxon>Enterobacterales</taxon>
        <taxon>Enterobacteriaceae</taxon>
        <taxon>Klebsiella/Raoultella group</taxon>
        <taxon>Klebsiella</taxon>
        <taxon>Klebsiella pneumoniae complex</taxon>
    </lineage>
</organism>
<dbReference type="PATRIC" id="fig|1420013.3.peg.3753"/>
<protein>
    <submittedName>
        <fullName evidence="1">Uncharacterized protein</fullName>
    </submittedName>
</protein>
<sequence length="51" mass="5792">MCMQWQIINGWYCVTACGLMSWKFRTLPEAISWAFVSKLAAKTEMGMGVSK</sequence>
<dbReference type="HOGENOM" id="CLU_215458_0_0_6"/>
<name>W8V3I7_KLEPN</name>
<evidence type="ECO:0000313" key="1">
    <source>
        <dbReference type="EMBL" id="AHM80772.1"/>
    </source>
</evidence>
<proteinExistence type="predicted"/>
<dbReference type="Proteomes" id="UP000019586">
    <property type="component" value="Chromosome"/>
</dbReference>
<reference evidence="1 2" key="1">
    <citation type="journal article" date="2014" name="Proc. Natl. Acad. Sci. U.S.A.">
        <title>Molecular dissection of the evolution of carbapenem-resistant multilocus sequence type 258 Klebsiella pneumoniae.</title>
        <authorList>
            <person name="Deleo F.R."/>
            <person name="Chen L."/>
            <person name="Porcella S.F."/>
            <person name="Martens C.A."/>
            <person name="Kobayashi S.D."/>
            <person name="Porter A.R."/>
            <person name="Chavda K.D."/>
            <person name="Jacobs M.R."/>
            <person name="Mathema B."/>
            <person name="Olsen R.J."/>
            <person name="Bonomo R.A."/>
            <person name="Musser J.M."/>
            <person name="Kreiswirth B.N."/>
        </authorList>
    </citation>
    <scope>NUCLEOTIDE SEQUENCE [LARGE SCALE GENOMIC DNA]</scope>
    <source>
        <strain evidence="1">30684/NJST258_2</strain>
    </source>
</reference>
<accession>W8V3I7</accession>
<dbReference type="AlphaFoldDB" id="W8V3I7"/>
<dbReference type="EMBL" id="CP006918">
    <property type="protein sequence ID" value="AHM80772.1"/>
    <property type="molecule type" value="Genomic_DNA"/>
</dbReference>
<dbReference type="KEGG" id="kps:KPNJ2_03992"/>
<gene>
    <name evidence="1" type="ORF">KPNJ2_03992</name>
</gene>